<sequence>MKNATQSGDERQAALCEWAQPVLSALLQRTLPAPPAAQSLGGDASFRRYFRYIDTDTAQSFLLVDAPPPNEDVALFVRVAAEFQATGMRTPRIYEADPEQGFMLLEDFGDSLFLPRLQSARQSGQEHVANSLYESAMASLLDLQMDSCASPLPPYDNDRLLGEMRLFDQWFCGEMLALDLEPETQRMLDDTWRFLAEAAIAQTQVRVHRDYHSRNLMVIGGDVSARPGVIDFQDAVIGPITYDLVSLLKDCYIVWSRSQVEHWLRRYYRQSCERSLLAKPLLFSDFFRDFELMGLQRHIKVLGIFCRLALRDGKRGYLGDLPVVLDYVQQTARAYPELATFSDWFERVPLPKISERLQQESC</sequence>
<dbReference type="Pfam" id="PF01636">
    <property type="entry name" value="APH"/>
    <property type="match status" value="1"/>
</dbReference>
<evidence type="ECO:0000313" key="2">
    <source>
        <dbReference type="EMBL" id="GFZ76074.1"/>
    </source>
</evidence>
<reference evidence="2" key="2">
    <citation type="submission" date="2020-09" db="EMBL/GenBank/DDBJ databases">
        <authorList>
            <person name="Sun Q."/>
            <person name="Zhou Y."/>
        </authorList>
    </citation>
    <scope>NUCLEOTIDE SEQUENCE</scope>
    <source>
        <strain evidence="2">CGMCC 1.15425</strain>
    </source>
</reference>
<dbReference type="EMBL" id="BMIY01000007">
    <property type="protein sequence ID" value="GFZ76074.1"/>
    <property type="molecule type" value="Genomic_DNA"/>
</dbReference>
<keyword evidence="3" id="KW-1185">Reference proteome</keyword>
<dbReference type="SUPFAM" id="SSF56112">
    <property type="entry name" value="Protein kinase-like (PK-like)"/>
    <property type="match status" value="1"/>
</dbReference>
<name>A0A916VJ55_9GAMM</name>
<evidence type="ECO:0000259" key="1">
    <source>
        <dbReference type="Pfam" id="PF01636"/>
    </source>
</evidence>
<comment type="caution">
    <text evidence="2">The sequence shown here is derived from an EMBL/GenBank/DDBJ whole genome shotgun (WGS) entry which is preliminary data.</text>
</comment>
<feature type="domain" description="Aminoglycoside phosphotransferase" evidence="1">
    <location>
        <begin position="38"/>
        <end position="270"/>
    </location>
</feature>
<dbReference type="RefSeq" id="WP_082866511.1">
    <property type="nucleotide sequence ID" value="NZ_LWHN01000018.1"/>
</dbReference>
<gene>
    <name evidence="2" type="ORF">GCM10011403_18780</name>
</gene>
<dbReference type="AlphaFoldDB" id="A0A916VJ55"/>
<dbReference type="OrthoDB" id="9809275at2"/>
<organism evidence="2 3">
    <name type="scientific">Pseudohongiella nitratireducens</name>
    <dbReference type="NCBI Taxonomy" id="1768907"/>
    <lineage>
        <taxon>Bacteria</taxon>
        <taxon>Pseudomonadati</taxon>
        <taxon>Pseudomonadota</taxon>
        <taxon>Gammaproteobacteria</taxon>
        <taxon>Pseudomonadales</taxon>
        <taxon>Pseudohongiellaceae</taxon>
        <taxon>Pseudohongiella</taxon>
    </lineage>
</organism>
<dbReference type="Proteomes" id="UP000627715">
    <property type="component" value="Unassembled WGS sequence"/>
</dbReference>
<dbReference type="InterPro" id="IPR002575">
    <property type="entry name" value="Aminoglycoside_PTrfase"/>
</dbReference>
<protein>
    <submittedName>
        <fullName evidence="2">Phosphotransferase</fullName>
    </submittedName>
</protein>
<dbReference type="Gene3D" id="3.30.200.20">
    <property type="entry name" value="Phosphorylase Kinase, domain 1"/>
    <property type="match status" value="1"/>
</dbReference>
<evidence type="ECO:0000313" key="3">
    <source>
        <dbReference type="Proteomes" id="UP000627715"/>
    </source>
</evidence>
<dbReference type="Gene3D" id="3.90.1200.10">
    <property type="match status" value="1"/>
</dbReference>
<accession>A0A916VJ55</accession>
<reference evidence="2" key="1">
    <citation type="journal article" date="2014" name="Int. J. Syst. Evol. Microbiol.">
        <title>Complete genome sequence of Corynebacterium casei LMG S-19264T (=DSM 44701T), isolated from a smear-ripened cheese.</title>
        <authorList>
            <consortium name="US DOE Joint Genome Institute (JGI-PGF)"/>
            <person name="Walter F."/>
            <person name="Albersmeier A."/>
            <person name="Kalinowski J."/>
            <person name="Ruckert C."/>
        </authorList>
    </citation>
    <scope>NUCLEOTIDE SEQUENCE</scope>
    <source>
        <strain evidence="2">CGMCC 1.15425</strain>
    </source>
</reference>
<dbReference type="InterPro" id="IPR011009">
    <property type="entry name" value="Kinase-like_dom_sf"/>
</dbReference>
<proteinExistence type="predicted"/>